<evidence type="ECO:0000313" key="12">
    <source>
        <dbReference type="Proteomes" id="UP000076858"/>
    </source>
</evidence>
<keyword evidence="2" id="KW-0963">Cytoplasm</keyword>
<dbReference type="FunFam" id="2.10.110.10:FF:000005">
    <property type="entry name" value="Testin isoform 1"/>
    <property type="match status" value="1"/>
</dbReference>
<dbReference type="CDD" id="cd09341">
    <property type="entry name" value="LIM2_Testin_like"/>
    <property type="match status" value="1"/>
</dbReference>
<evidence type="ECO:0000256" key="5">
    <source>
        <dbReference type="ARBA" id="ARBA00022833"/>
    </source>
</evidence>
<dbReference type="Gene3D" id="2.10.110.10">
    <property type="entry name" value="Cysteine Rich Protein"/>
    <property type="match status" value="3"/>
</dbReference>
<feature type="domain" description="LIM zinc-binding" evidence="9">
    <location>
        <begin position="550"/>
        <end position="615"/>
    </location>
</feature>
<dbReference type="PANTHER" id="PTHR24211">
    <property type="entry name" value="LIM DOMAIN-CONTAINING PROTEIN"/>
    <property type="match status" value="1"/>
</dbReference>
<keyword evidence="5 7" id="KW-0862">Zinc</keyword>
<organism evidence="11 12">
    <name type="scientific">Daphnia magna</name>
    <dbReference type="NCBI Taxonomy" id="35525"/>
    <lineage>
        <taxon>Eukaryota</taxon>
        <taxon>Metazoa</taxon>
        <taxon>Ecdysozoa</taxon>
        <taxon>Arthropoda</taxon>
        <taxon>Crustacea</taxon>
        <taxon>Branchiopoda</taxon>
        <taxon>Diplostraca</taxon>
        <taxon>Cladocera</taxon>
        <taxon>Anomopoda</taxon>
        <taxon>Daphniidae</taxon>
        <taxon>Daphnia</taxon>
    </lineage>
</organism>
<feature type="compositionally biased region" description="Low complexity" evidence="8">
    <location>
        <begin position="404"/>
        <end position="413"/>
    </location>
</feature>
<evidence type="ECO:0000256" key="1">
    <source>
        <dbReference type="ARBA" id="ARBA00004496"/>
    </source>
</evidence>
<dbReference type="PROSITE" id="PS51303">
    <property type="entry name" value="PET"/>
    <property type="match status" value="1"/>
</dbReference>
<feature type="compositionally biased region" description="Pro residues" evidence="8">
    <location>
        <begin position="284"/>
        <end position="312"/>
    </location>
</feature>
<keyword evidence="4" id="KW-0677">Repeat</keyword>
<feature type="domain" description="LIM zinc-binding" evidence="9">
    <location>
        <begin position="616"/>
        <end position="676"/>
    </location>
</feature>
<gene>
    <name evidence="11" type="ORF">APZ42_022746</name>
</gene>
<reference evidence="11 12" key="1">
    <citation type="submission" date="2016-03" db="EMBL/GenBank/DDBJ databases">
        <title>EvidentialGene: Evidence-directed Construction of Genes on Genomes.</title>
        <authorList>
            <person name="Gilbert D.G."/>
            <person name="Choi J.-H."/>
            <person name="Mockaitis K."/>
            <person name="Colbourne J."/>
            <person name="Pfrender M."/>
        </authorList>
    </citation>
    <scope>NUCLEOTIDE SEQUENCE [LARGE SCALE GENOMIC DNA]</scope>
    <source>
        <strain evidence="11 12">Xinb3</strain>
        <tissue evidence="11">Complete organism</tissue>
    </source>
</reference>
<dbReference type="SUPFAM" id="SSF57716">
    <property type="entry name" value="Glucocorticoid receptor-like (DNA-binding domain)"/>
    <property type="match status" value="2"/>
</dbReference>
<dbReference type="PANTHER" id="PTHR24211:SF22">
    <property type="entry name" value="TESTIN"/>
    <property type="match status" value="1"/>
</dbReference>
<sequence length="747" mass="82352">MAAQQGLSLLNLENKTRQQPKIAHEQGAGSQCTKCGPKCAGFDLHYWRKICRNCRCGKENHLVTDEDQSSRLVRLLDSPFSSKTEHVPISLKGSPTASRPTKLTFSTPAAVTMDAPSSPLDWVPPTADSQLAAKYIEQLPVAKQPITGSKAAVDRKIALDRQLPSHDLDPDQCQSLSADEKRKMEEYVKNVKQYVVGQGLIQECPPRMGKLPPPPPQLGRILGEKVSQLTLQESAAAKPIQNRPIPSFVTAKPFVKAEGSSADQIRRMAAKPHAGMDTEQFHDLPPPPPDMLMENPPSPAPPLPPAPPPPIPQLTMDSDNPAEQKRNRRQDPVMDFLDFLDEQEGKKLPGKLKSPFLHQAAASGTFNATARPFGASPGTSPKLNQRNKVGVTSSAGVAAVAGVGTATGSRGSSPRLGARDGIHIPPTSGSGSLPTNSNQAPRRLLTTDFDYFPEEVATSNANNNQVPIIPNINNNNNQSPLTNRRPSGQVAHPLYEQQHPSSVQHQNQQRGNSGQDNNKHVTAQIPPPVQRTSNIQQEVVFQDTEAQNAWSCRKCSQPIEAGTVAIFAERAGSDKCWHPQCFQCSICHEMLADLIYFFVDDNMFCGRHYAEQMKIPRCKACDELIFAPEYTSAEGASWHMDHFCCWLCDTPLAGHQYTPIEGQPHCLDCYQKKYGKDCYECNKPIRAEETRVSHGEMNWHNTASCFKCRQCQVSMMNRQFVLENGQIYCSRECIVQHSQCQAQSVLV</sequence>
<evidence type="ECO:0000256" key="3">
    <source>
        <dbReference type="ARBA" id="ARBA00022723"/>
    </source>
</evidence>
<dbReference type="STRING" id="35525.A0A164VSK4"/>
<evidence type="ECO:0000256" key="6">
    <source>
        <dbReference type="ARBA" id="ARBA00023038"/>
    </source>
</evidence>
<evidence type="ECO:0000256" key="7">
    <source>
        <dbReference type="PROSITE-ProRule" id="PRU00125"/>
    </source>
</evidence>
<dbReference type="OrthoDB" id="10069167at2759"/>
<dbReference type="GO" id="GO:0005737">
    <property type="term" value="C:cytoplasm"/>
    <property type="evidence" value="ECO:0007669"/>
    <property type="project" value="UniProtKB-SubCell"/>
</dbReference>
<dbReference type="PROSITE" id="PS00478">
    <property type="entry name" value="LIM_DOMAIN_1"/>
    <property type="match status" value="2"/>
</dbReference>
<dbReference type="EMBL" id="LRGB01001361">
    <property type="protein sequence ID" value="KZS12613.1"/>
    <property type="molecule type" value="Genomic_DNA"/>
</dbReference>
<keyword evidence="12" id="KW-1185">Reference proteome</keyword>
<feature type="compositionally biased region" description="Polar residues" evidence="8">
    <location>
        <begin position="498"/>
        <end position="516"/>
    </location>
</feature>
<dbReference type="AlphaFoldDB" id="A0A164VSK4"/>
<dbReference type="CDD" id="cd09829">
    <property type="entry name" value="PET_testin"/>
    <property type="match status" value="1"/>
</dbReference>
<evidence type="ECO:0000313" key="11">
    <source>
        <dbReference type="EMBL" id="KZS12613.1"/>
    </source>
</evidence>
<name>A0A164VSK4_9CRUS</name>
<dbReference type="SMART" id="SM00132">
    <property type="entry name" value="LIM"/>
    <property type="match status" value="3"/>
</dbReference>
<dbReference type="CDD" id="cd09340">
    <property type="entry name" value="LIM1_Testin_like"/>
    <property type="match status" value="1"/>
</dbReference>
<feature type="region of interest" description="Disordered" evidence="8">
    <location>
        <begin position="273"/>
        <end position="332"/>
    </location>
</feature>
<dbReference type="PROSITE" id="PS50023">
    <property type="entry name" value="LIM_DOMAIN_2"/>
    <property type="match status" value="2"/>
</dbReference>
<evidence type="ECO:0000259" key="10">
    <source>
        <dbReference type="PROSITE" id="PS51303"/>
    </source>
</evidence>
<dbReference type="GO" id="GO:0008270">
    <property type="term" value="F:zinc ion binding"/>
    <property type="evidence" value="ECO:0007669"/>
    <property type="project" value="InterPro"/>
</dbReference>
<keyword evidence="6 7" id="KW-0440">LIM domain</keyword>
<feature type="compositionally biased region" description="Basic and acidic residues" evidence="8">
    <location>
        <begin position="322"/>
        <end position="332"/>
    </location>
</feature>
<comment type="subcellular location">
    <subcellularLocation>
        <location evidence="1">Cytoplasm</location>
    </subcellularLocation>
</comment>
<dbReference type="InterPro" id="IPR010442">
    <property type="entry name" value="PET_domain"/>
</dbReference>
<dbReference type="Pfam" id="PF00412">
    <property type="entry name" value="LIM"/>
    <property type="match status" value="3"/>
</dbReference>
<evidence type="ECO:0000259" key="9">
    <source>
        <dbReference type="PROSITE" id="PS50023"/>
    </source>
</evidence>
<evidence type="ECO:0000256" key="2">
    <source>
        <dbReference type="ARBA" id="ARBA00022490"/>
    </source>
</evidence>
<proteinExistence type="predicted"/>
<feature type="region of interest" description="Disordered" evidence="8">
    <location>
        <begin position="462"/>
        <end position="532"/>
    </location>
</feature>
<feature type="region of interest" description="Disordered" evidence="8">
    <location>
        <begin position="404"/>
        <end position="440"/>
    </location>
</feature>
<feature type="compositionally biased region" description="Low complexity" evidence="8">
    <location>
        <begin position="462"/>
        <end position="478"/>
    </location>
</feature>
<dbReference type="Pfam" id="PF06297">
    <property type="entry name" value="PET"/>
    <property type="match status" value="1"/>
</dbReference>
<evidence type="ECO:0000256" key="8">
    <source>
        <dbReference type="SAM" id="MobiDB-lite"/>
    </source>
</evidence>
<dbReference type="InterPro" id="IPR001781">
    <property type="entry name" value="Znf_LIM"/>
</dbReference>
<keyword evidence="3 7" id="KW-0479">Metal-binding</keyword>
<accession>A0A164VSK4</accession>
<dbReference type="Proteomes" id="UP000076858">
    <property type="component" value="Unassembled WGS sequence"/>
</dbReference>
<dbReference type="InterPro" id="IPR047120">
    <property type="entry name" value="Pk/Esn/Tes"/>
</dbReference>
<comment type="caution">
    <text evidence="11">The sequence shown here is derived from an EMBL/GenBank/DDBJ whole genome shotgun (WGS) entry which is preliminary data.</text>
</comment>
<feature type="compositionally biased region" description="Polar residues" evidence="8">
    <location>
        <begin position="427"/>
        <end position="440"/>
    </location>
</feature>
<evidence type="ECO:0000256" key="4">
    <source>
        <dbReference type="ARBA" id="ARBA00022737"/>
    </source>
</evidence>
<protein>
    <submittedName>
        <fullName evidence="11">Testin</fullName>
    </submittedName>
</protein>
<dbReference type="InterPro" id="IPR033724">
    <property type="entry name" value="PET_testin"/>
</dbReference>
<feature type="domain" description="PET" evidence="10">
    <location>
        <begin position="101"/>
        <end position="209"/>
    </location>
</feature>